<protein>
    <submittedName>
        <fullName evidence="2">Uncharacterized protein</fullName>
    </submittedName>
</protein>
<accession>D1PQP1</accession>
<name>D1PQP1_9FIRM</name>
<proteinExistence type="predicted"/>
<evidence type="ECO:0000256" key="1">
    <source>
        <dbReference type="SAM" id="MobiDB-lite"/>
    </source>
</evidence>
<evidence type="ECO:0000313" key="3">
    <source>
        <dbReference type="Proteomes" id="UP000003438"/>
    </source>
</evidence>
<dbReference type="Proteomes" id="UP000003438">
    <property type="component" value="Unassembled WGS sequence"/>
</dbReference>
<dbReference type="EMBL" id="ACBY02000047">
    <property type="protein sequence ID" value="EFB75021.1"/>
    <property type="molecule type" value="Genomic_DNA"/>
</dbReference>
<dbReference type="HOGENOM" id="CLU_3030733_0_0_9"/>
<reference evidence="2" key="1">
    <citation type="submission" date="2009-12" db="EMBL/GenBank/DDBJ databases">
        <authorList>
            <person name="Weinstock G."/>
            <person name="Sodergren E."/>
            <person name="Clifton S."/>
            <person name="Fulton L."/>
            <person name="Fulton B."/>
            <person name="Courtney L."/>
            <person name="Fronick C."/>
            <person name="Harrison M."/>
            <person name="Strong C."/>
            <person name="Farmer C."/>
            <person name="Delahaunty K."/>
            <person name="Markovic C."/>
            <person name="Hall O."/>
            <person name="Minx P."/>
            <person name="Tomlinson C."/>
            <person name="Mitreva M."/>
            <person name="Nelson J."/>
            <person name="Hou S."/>
            <person name="Wollam A."/>
            <person name="Pepin K.H."/>
            <person name="Johnson M."/>
            <person name="Bhonagiri V."/>
            <person name="Nash W.E."/>
            <person name="Warren W."/>
            <person name="Chinwalla A."/>
            <person name="Mardis E.R."/>
            <person name="Wilson R.K."/>
        </authorList>
    </citation>
    <scope>NUCLEOTIDE SEQUENCE [LARGE SCALE GENOMIC DNA]</scope>
    <source>
        <strain evidence="2">DSM 15176</strain>
    </source>
</reference>
<dbReference type="STRING" id="411471.SUBVAR_06710"/>
<dbReference type="AlphaFoldDB" id="D1PQP1"/>
<feature type="region of interest" description="Disordered" evidence="1">
    <location>
        <begin position="31"/>
        <end position="55"/>
    </location>
</feature>
<sequence>MQAARRTTAGGFFRTQAKFFAPGKERKNTKRNIARLHRKNAQCSRRLHKNHKKTL</sequence>
<gene>
    <name evidence="2" type="ORF">SUBVAR_06710</name>
</gene>
<evidence type="ECO:0000313" key="2">
    <source>
        <dbReference type="EMBL" id="EFB75021.1"/>
    </source>
</evidence>
<keyword evidence="3" id="KW-1185">Reference proteome</keyword>
<organism evidence="2 3">
    <name type="scientific">Subdoligranulum variabile DSM 15176</name>
    <dbReference type="NCBI Taxonomy" id="411471"/>
    <lineage>
        <taxon>Bacteria</taxon>
        <taxon>Bacillati</taxon>
        <taxon>Bacillota</taxon>
        <taxon>Clostridia</taxon>
        <taxon>Eubacteriales</taxon>
        <taxon>Oscillospiraceae</taxon>
        <taxon>Subdoligranulum</taxon>
    </lineage>
</organism>
<comment type="caution">
    <text evidence="2">The sequence shown here is derived from an EMBL/GenBank/DDBJ whole genome shotgun (WGS) entry which is preliminary data.</text>
</comment>